<feature type="domain" description="NAD-dependent epimerase/dehydratase" evidence="1">
    <location>
        <begin position="4"/>
        <end position="211"/>
    </location>
</feature>
<proteinExistence type="predicted"/>
<evidence type="ECO:0000259" key="1">
    <source>
        <dbReference type="Pfam" id="PF01370"/>
    </source>
</evidence>
<dbReference type="Gene3D" id="3.40.50.720">
    <property type="entry name" value="NAD(P)-binding Rossmann-like Domain"/>
    <property type="match status" value="1"/>
</dbReference>
<dbReference type="OrthoDB" id="112777at2"/>
<name>A0A1G9VYV6_9BACT</name>
<dbReference type="AlphaFoldDB" id="A0A1G9VYV6"/>
<dbReference type="InterPro" id="IPR036291">
    <property type="entry name" value="NAD(P)-bd_dom_sf"/>
</dbReference>
<dbReference type="STRING" id="563176.SAMN04488090_4191"/>
<organism evidence="2 3">
    <name type="scientific">Siphonobacter aquaeclarae</name>
    <dbReference type="NCBI Taxonomy" id="563176"/>
    <lineage>
        <taxon>Bacteria</taxon>
        <taxon>Pseudomonadati</taxon>
        <taxon>Bacteroidota</taxon>
        <taxon>Cytophagia</taxon>
        <taxon>Cytophagales</taxon>
        <taxon>Cytophagaceae</taxon>
        <taxon>Siphonobacter</taxon>
    </lineage>
</organism>
<keyword evidence="3" id="KW-1185">Reference proteome</keyword>
<reference evidence="2 3" key="1">
    <citation type="submission" date="2016-10" db="EMBL/GenBank/DDBJ databases">
        <authorList>
            <person name="de Groot N.N."/>
        </authorList>
    </citation>
    <scope>NUCLEOTIDE SEQUENCE [LARGE SCALE GENOMIC DNA]</scope>
    <source>
        <strain evidence="2 3">DSM 21668</strain>
    </source>
</reference>
<sequence length="307" mass="33155">MQTILGAGGAVSAPLARYLNSYSSRLRLVGRNPKAVNPTDELVAANLLDAAQVAGAVAGSEVTYLTAGLEYKTSVWQEQWPKVIENVLAACRQHGSKLVFFDNVYALGLVDGPMTEDTPANPVSKKGEVRARIAERILSEAKAGNVQALIARAPDFYGPNVANSFVDALVIQNLKKGKKAQWFCNADLPHSLIFTPDAARATALLGNAPDSAYGKIWHLPTAAPAPTGREVAAAYARELNGPAGCTALPKWMLRGLGWFIPIIGESVEMLYQYDHPYVFDSSRFEQAFEFTPTSYEEGIRLSAQAAR</sequence>
<dbReference type="InterPro" id="IPR050177">
    <property type="entry name" value="Lipid_A_modif_metabolic_enz"/>
</dbReference>
<dbReference type="PANTHER" id="PTHR43245:SF13">
    <property type="entry name" value="UDP-D-APIOSE_UDP-D-XYLOSE SYNTHASE 2"/>
    <property type="match status" value="1"/>
</dbReference>
<gene>
    <name evidence="2" type="ORF">SAMN04488090_4191</name>
</gene>
<dbReference type="Pfam" id="PF01370">
    <property type="entry name" value="Epimerase"/>
    <property type="match status" value="1"/>
</dbReference>
<dbReference type="SUPFAM" id="SSF51735">
    <property type="entry name" value="NAD(P)-binding Rossmann-fold domains"/>
    <property type="match status" value="1"/>
</dbReference>
<accession>A0A1G9VYV6</accession>
<dbReference type="EMBL" id="FNGS01000009">
    <property type="protein sequence ID" value="SDM77323.1"/>
    <property type="molecule type" value="Genomic_DNA"/>
</dbReference>
<evidence type="ECO:0000313" key="3">
    <source>
        <dbReference type="Proteomes" id="UP000198901"/>
    </source>
</evidence>
<dbReference type="Proteomes" id="UP000198901">
    <property type="component" value="Unassembled WGS sequence"/>
</dbReference>
<evidence type="ECO:0000313" key="2">
    <source>
        <dbReference type="EMBL" id="SDM77323.1"/>
    </source>
</evidence>
<dbReference type="PANTHER" id="PTHR43245">
    <property type="entry name" value="BIFUNCTIONAL POLYMYXIN RESISTANCE PROTEIN ARNA"/>
    <property type="match status" value="1"/>
</dbReference>
<protein>
    <submittedName>
        <fullName evidence="2">Nucleoside-diphosphate-sugar epimerase</fullName>
    </submittedName>
</protein>
<dbReference type="InterPro" id="IPR001509">
    <property type="entry name" value="Epimerase_deHydtase"/>
</dbReference>
<dbReference type="RefSeq" id="WP_093207586.1">
    <property type="nucleotide sequence ID" value="NZ_FNGS01000009.1"/>
</dbReference>